<dbReference type="PANTHER" id="PTHR44943">
    <property type="entry name" value="CELLULOSE SYNTHASE OPERON PROTEIN C"/>
    <property type="match status" value="1"/>
</dbReference>
<sequence>MTQSPWESWFDQGMALQDNGQHAEALAYFQKAIDGKPDFIPAWVYKGIALEQLGKYEEAISCYEAAIKINPDVADLWYNKGAILCNLHRYEDALICFDKVLEIDPDNALCRTARVLTLATIANPIKQPKHRESEWERKPLEAAAAIEITWRAEAMGECELELE</sequence>
<name>A0A7C3VN35_9CYAN</name>
<gene>
    <name evidence="4" type="ORF">ENR15_14945</name>
</gene>
<evidence type="ECO:0000256" key="3">
    <source>
        <dbReference type="PROSITE-ProRule" id="PRU00339"/>
    </source>
</evidence>
<dbReference type="Pfam" id="PF07719">
    <property type="entry name" value="TPR_2"/>
    <property type="match status" value="1"/>
</dbReference>
<dbReference type="PROSITE" id="PS50293">
    <property type="entry name" value="TPR_REGION"/>
    <property type="match status" value="2"/>
</dbReference>
<dbReference type="EMBL" id="DSPX01000151">
    <property type="protein sequence ID" value="HGG01898.1"/>
    <property type="molecule type" value="Genomic_DNA"/>
</dbReference>
<dbReference type="InterPro" id="IPR013105">
    <property type="entry name" value="TPR_2"/>
</dbReference>
<dbReference type="Gene3D" id="1.25.40.10">
    <property type="entry name" value="Tetratricopeptide repeat domain"/>
    <property type="match status" value="2"/>
</dbReference>
<feature type="repeat" description="TPR" evidence="3">
    <location>
        <begin position="40"/>
        <end position="73"/>
    </location>
</feature>
<dbReference type="PANTHER" id="PTHR44943:SF4">
    <property type="entry name" value="TPR REPEAT-CONTAINING PROTEIN MJ0798"/>
    <property type="match status" value="1"/>
</dbReference>
<dbReference type="SUPFAM" id="SSF48452">
    <property type="entry name" value="TPR-like"/>
    <property type="match status" value="1"/>
</dbReference>
<dbReference type="Pfam" id="PF13414">
    <property type="entry name" value="TPR_11"/>
    <property type="match status" value="1"/>
</dbReference>
<dbReference type="SMART" id="SM00028">
    <property type="entry name" value="TPR"/>
    <property type="match status" value="3"/>
</dbReference>
<evidence type="ECO:0000313" key="4">
    <source>
        <dbReference type="EMBL" id="HGG01898.1"/>
    </source>
</evidence>
<dbReference type="PROSITE" id="PS50005">
    <property type="entry name" value="TPR"/>
    <property type="match status" value="3"/>
</dbReference>
<proteinExistence type="predicted"/>
<accession>A0A7C3VN35</accession>
<dbReference type="AlphaFoldDB" id="A0A7C3VN35"/>
<comment type="caution">
    <text evidence="4">The sequence shown here is derived from an EMBL/GenBank/DDBJ whole genome shotgun (WGS) entry which is preliminary data.</text>
</comment>
<dbReference type="InterPro" id="IPR011990">
    <property type="entry name" value="TPR-like_helical_dom_sf"/>
</dbReference>
<evidence type="ECO:0000256" key="2">
    <source>
        <dbReference type="ARBA" id="ARBA00022803"/>
    </source>
</evidence>
<dbReference type="InterPro" id="IPR051685">
    <property type="entry name" value="Ycf3/AcsC/BcsC/TPR_MFPF"/>
</dbReference>
<dbReference type="InterPro" id="IPR019734">
    <property type="entry name" value="TPR_rpt"/>
</dbReference>
<feature type="repeat" description="TPR" evidence="3">
    <location>
        <begin position="6"/>
        <end position="39"/>
    </location>
</feature>
<keyword evidence="1" id="KW-0677">Repeat</keyword>
<evidence type="ECO:0000256" key="1">
    <source>
        <dbReference type="ARBA" id="ARBA00022737"/>
    </source>
</evidence>
<feature type="repeat" description="TPR" evidence="3">
    <location>
        <begin position="74"/>
        <end position="107"/>
    </location>
</feature>
<reference evidence="4" key="1">
    <citation type="journal article" date="2020" name="mSystems">
        <title>Genome- and Community-Level Interaction Insights into Carbon Utilization and Element Cycling Functions of Hydrothermarchaeota in Hydrothermal Sediment.</title>
        <authorList>
            <person name="Zhou Z."/>
            <person name="Liu Y."/>
            <person name="Xu W."/>
            <person name="Pan J."/>
            <person name="Luo Z.H."/>
            <person name="Li M."/>
        </authorList>
    </citation>
    <scope>NUCLEOTIDE SEQUENCE [LARGE SCALE GENOMIC DNA]</scope>
    <source>
        <strain evidence="4">SpSt-374</strain>
    </source>
</reference>
<keyword evidence="2 3" id="KW-0802">TPR repeat</keyword>
<protein>
    <submittedName>
        <fullName evidence="4">Tetratricopeptide repeat protein</fullName>
    </submittedName>
</protein>
<organism evidence="4">
    <name type="scientific">Planktothricoides sp. SpSt-374</name>
    <dbReference type="NCBI Taxonomy" id="2282167"/>
    <lineage>
        <taxon>Bacteria</taxon>
        <taxon>Bacillati</taxon>
        <taxon>Cyanobacteriota</taxon>
        <taxon>Cyanophyceae</taxon>
        <taxon>Oscillatoriophycideae</taxon>
        <taxon>Oscillatoriales</taxon>
        <taxon>Oscillatoriaceae</taxon>
        <taxon>Planktothricoides</taxon>
    </lineage>
</organism>